<dbReference type="OrthoDB" id="1736998at2759"/>
<reference evidence="1" key="1">
    <citation type="submission" date="2020-03" db="EMBL/GenBank/DDBJ databases">
        <title>A high-quality chromosome-level genome assembly of a woody plant with both climbing and erect habits, Rhamnella rubrinervis.</title>
        <authorList>
            <person name="Lu Z."/>
            <person name="Yang Y."/>
            <person name="Zhu X."/>
            <person name="Sun Y."/>
        </authorList>
    </citation>
    <scope>NUCLEOTIDE SEQUENCE</scope>
    <source>
        <strain evidence="1">BYM</strain>
        <tissue evidence="1">Leaf</tissue>
    </source>
</reference>
<dbReference type="AlphaFoldDB" id="A0A8K0MRP8"/>
<name>A0A8K0MRP8_9ROSA</name>
<evidence type="ECO:0000313" key="2">
    <source>
        <dbReference type="Proteomes" id="UP000796880"/>
    </source>
</evidence>
<sequence>MCAVAFATPQRGSGDENDVVPEHNLEELPSDLIVFDHLEARYREELNKNYDIVVEGLQFLPYKYTKNSIQEGAIDIYDFPWQLFGQSSESKYTSKFDVCVLALNDHNVDFLTKQL</sequence>
<accession>A0A8K0MRP8</accession>
<proteinExistence type="predicted"/>
<dbReference type="EMBL" id="VOIH02000001">
    <property type="protein sequence ID" value="KAF3455584.1"/>
    <property type="molecule type" value="Genomic_DNA"/>
</dbReference>
<organism evidence="1 2">
    <name type="scientific">Rhamnella rubrinervis</name>
    <dbReference type="NCBI Taxonomy" id="2594499"/>
    <lineage>
        <taxon>Eukaryota</taxon>
        <taxon>Viridiplantae</taxon>
        <taxon>Streptophyta</taxon>
        <taxon>Embryophyta</taxon>
        <taxon>Tracheophyta</taxon>
        <taxon>Spermatophyta</taxon>
        <taxon>Magnoliopsida</taxon>
        <taxon>eudicotyledons</taxon>
        <taxon>Gunneridae</taxon>
        <taxon>Pentapetalae</taxon>
        <taxon>rosids</taxon>
        <taxon>fabids</taxon>
        <taxon>Rosales</taxon>
        <taxon>Rhamnaceae</taxon>
        <taxon>rhamnoid group</taxon>
        <taxon>Rhamneae</taxon>
        <taxon>Rhamnella</taxon>
    </lineage>
</organism>
<evidence type="ECO:0000313" key="1">
    <source>
        <dbReference type="EMBL" id="KAF3455584.1"/>
    </source>
</evidence>
<keyword evidence="2" id="KW-1185">Reference proteome</keyword>
<gene>
    <name evidence="1" type="ORF">FNV43_RR00217</name>
</gene>
<dbReference type="Proteomes" id="UP000796880">
    <property type="component" value="Unassembled WGS sequence"/>
</dbReference>
<protein>
    <submittedName>
        <fullName evidence="1">Uncharacterized protein</fullName>
    </submittedName>
</protein>
<comment type="caution">
    <text evidence="1">The sequence shown here is derived from an EMBL/GenBank/DDBJ whole genome shotgun (WGS) entry which is preliminary data.</text>
</comment>